<keyword evidence="13 15" id="KW-0456">Lyase</keyword>
<dbReference type="Pfam" id="PF18376">
    <property type="entry name" value="MDD_C"/>
    <property type="match status" value="1"/>
</dbReference>
<gene>
    <name evidence="20" type="primary">LOC100899886</name>
</gene>
<keyword evidence="12 16" id="KW-0753">Steroid metabolism</keyword>
<keyword evidence="9 16" id="KW-0756">Sterol biosynthesis</keyword>
<evidence type="ECO:0000256" key="12">
    <source>
        <dbReference type="ARBA" id="ARBA00023221"/>
    </source>
</evidence>
<dbReference type="GO" id="GO:0005524">
    <property type="term" value="F:ATP binding"/>
    <property type="evidence" value="ECO:0007669"/>
    <property type="project" value="UniProtKB-UniRule"/>
</dbReference>
<evidence type="ECO:0000256" key="3">
    <source>
        <dbReference type="ARBA" id="ARBA00012296"/>
    </source>
</evidence>
<evidence type="ECO:0000256" key="8">
    <source>
        <dbReference type="ARBA" id="ARBA00022955"/>
    </source>
</evidence>
<dbReference type="NCBIfam" id="TIGR01240">
    <property type="entry name" value="mevDPdecarb"/>
    <property type="match status" value="1"/>
</dbReference>
<keyword evidence="8 16" id="KW-0752">Steroid biosynthesis</keyword>
<dbReference type="InterPro" id="IPR053859">
    <property type="entry name" value="MVD-like_N"/>
</dbReference>
<comment type="pathway">
    <text evidence="16">Steroid biosynthesis; cholesterol biosynthesis.</text>
</comment>
<sequence length="380" mass="41985">MASLYLSTCRAPVNIAVIKYWGKEDERLIIPTNDSLSLTLSIDDLCATTTIAASPDFSKDRLWLNGKEESTSTERIQNCLRAIREAAASRSSSPNPEWKLKIISENNFPTAAGLASSAAGYACLVASLKNLYGLEGNYSSVARKGSGSACRSMFGGFVRWHKGIQPDGEDSIAVQVAPSSFWPEIRVIICVVNDVKKDTGSTSGMQRSVETSELLKYRIAEVVPRRIEFMAKAIAEKDFDTFARITMQDSNQFHAICQDTYPPIRYMNQTSWDIVSMVHKYNSKHGSNKLAYTFDAGPNAFLFCLEENVPEIVEVLRTQFPSDSTDFIRGMYSDDIARKTNLSSALACELTPLPPGSLKYVITTRAGEGPTPIQEHLTIE</sequence>
<dbReference type="PANTHER" id="PTHR10977">
    <property type="entry name" value="DIPHOSPHOMEVALONATE DECARBOXYLASE"/>
    <property type="match status" value="1"/>
</dbReference>
<evidence type="ECO:0000313" key="20">
    <source>
        <dbReference type="RefSeq" id="XP_003743316.1"/>
    </source>
</evidence>
<evidence type="ECO:0000256" key="14">
    <source>
        <dbReference type="ARBA" id="ARBA00048154"/>
    </source>
</evidence>
<evidence type="ECO:0000256" key="10">
    <source>
        <dbReference type="ARBA" id="ARBA00023098"/>
    </source>
</evidence>
<dbReference type="EC" id="4.1.1.33" evidence="3 15"/>
<dbReference type="GO" id="GO:0019287">
    <property type="term" value="P:isopentenyl diphosphate biosynthetic process, mevalonate pathway"/>
    <property type="evidence" value="ECO:0007669"/>
    <property type="project" value="UniProtKB-UniRule"/>
</dbReference>
<proteinExistence type="inferred from homology"/>
<dbReference type="SUPFAM" id="SSF54211">
    <property type="entry name" value="Ribosomal protein S5 domain 2-like"/>
    <property type="match status" value="1"/>
</dbReference>
<dbReference type="Gene3D" id="3.30.70.890">
    <property type="entry name" value="GHMP kinase, C-terminal domain"/>
    <property type="match status" value="1"/>
</dbReference>
<dbReference type="AlphaFoldDB" id="A0AAJ6QTB8"/>
<accession>A0AAJ6QTB8</accession>
<dbReference type="Gene3D" id="3.30.230.10">
    <property type="match status" value="1"/>
</dbReference>
<feature type="domain" description="Mvd1 C-terminal" evidence="17">
    <location>
        <begin position="187"/>
        <end position="371"/>
    </location>
</feature>
<evidence type="ECO:0000313" key="19">
    <source>
        <dbReference type="Proteomes" id="UP000694867"/>
    </source>
</evidence>
<keyword evidence="10 15" id="KW-0443">Lipid metabolism</keyword>
<evidence type="ECO:0000256" key="7">
    <source>
        <dbReference type="ARBA" id="ARBA00022840"/>
    </source>
</evidence>
<evidence type="ECO:0000256" key="11">
    <source>
        <dbReference type="ARBA" id="ARBA00023166"/>
    </source>
</evidence>
<evidence type="ECO:0000256" key="2">
    <source>
        <dbReference type="ARBA" id="ARBA00008831"/>
    </source>
</evidence>
<dbReference type="CTD" id="4597"/>
<dbReference type="InterPro" id="IPR041431">
    <property type="entry name" value="Mvd1_C"/>
</dbReference>
<reference evidence="20" key="1">
    <citation type="submission" date="2025-08" db="UniProtKB">
        <authorList>
            <consortium name="RefSeq"/>
        </authorList>
    </citation>
    <scope>IDENTIFICATION</scope>
</reference>
<evidence type="ECO:0000256" key="9">
    <source>
        <dbReference type="ARBA" id="ARBA00023011"/>
    </source>
</evidence>
<dbReference type="Pfam" id="PF22700">
    <property type="entry name" value="MVD-like_N"/>
    <property type="match status" value="1"/>
</dbReference>
<dbReference type="FunFam" id="3.30.230.10:FF:000080">
    <property type="entry name" value="Diphosphomevalonate decarboxylase"/>
    <property type="match status" value="1"/>
</dbReference>
<dbReference type="GeneID" id="100899886"/>
<keyword evidence="6 15" id="KW-0547">Nucleotide-binding</keyword>
<dbReference type="GO" id="GO:0004163">
    <property type="term" value="F:diphosphomevalonate decarboxylase activity"/>
    <property type="evidence" value="ECO:0007669"/>
    <property type="project" value="UniProtKB-UniRule"/>
</dbReference>
<feature type="domain" description="Diphosphomevalonate decarboxylase-like N-terminal" evidence="18">
    <location>
        <begin position="11"/>
        <end position="173"/>
    </location>
</feature>
<keyword evidence="16" id="KW-0152">Cholesterol biosynthesis</keyword>
<keyword evidence="5 16" id="KW-0444">Lipid biosynthesis</keyword>
<keyword evidence="19" id="KW-1185">Reference proteome</keyword>
<comment type="function">
    <text evidence="1 16">Catalyzes the ATP dependent decarboxylation of (R)-5-diphosphomevalonate to form isopentenyl diphosphate (IPP). Functions in the mevalonate (MVA) pathway leading to isopentenyl diphosphate (IPP), a key precursor for the biosynthesis of isoprenoids and sterol synthesis.</text>
</comment>
<dbReference type="GO" id="GO:0005829">
    <property type="term" value="C:cytosol"/>
    <property type="evidence" value="ECO:0007669"/>
    <property type="project" value="InterPro"/>
</dbReference>
<dbReference type="FunFam" id="3.30.70.890:FF:000005">
    <property type="entry name" value="Diphosphomevalonate decarboxylase"/>
    <property type="match status" value="1"/>
</dbReference>
<dbReference type="Proteomes" id="UP000694867">
    <property type="component" value="Unplaced"/>
</dbReference>
<evidence type="ECO:0000256" key="1">
    <source>
        <dbReference type="ARBA" id="ARBA00003812"/>
    </source>
</evidence>
<dbReference type="PIRSF" id="PIRSF015950">
    <property type="entry name" value="Mev_P_decrbx"/>
    <property type="match status" value="1"/>
</dbReference>
<evidence type="ECO:0000259" key="17">
    <source>
        <dbReference type="Pfam" id="PF18376"/>
    </source>
</evidence>
<dbReference type="SUPFAM" id="SSF55060">
    <property type="entry name" value="GHMP Kinase, C-terminal domain"/>
    <property type="match status" value="1"/>
</dbReference>
<dbReference type="InterPro" id="IPR005935">
    <property type="entry name" value="Mev_decarb"/>
</dbReference>
<evidence type="ECO:0000256" key="13">
    <source>
        <dbReference type="ARBA" id="ARBA00023239"/>
    </source>
</evidence>
<keyword evidence="16" id="KW-0153">Cholesterol metabolism</keyword>
<comment type="similarity">
    <text evidence="2 15 16">Belongs to the diphosphomevalonate decarboxylase family.</text>
</comment>
<keyword evidence="7 15" id="KW-0067">ATP-binding</keyword>
<evidence type="ECO:0000259" key="18">
    <source>
        <dbReference type="Pfam" id="PF22700"/>
    </source>
</evidence>
<evidence type="ECO:0000256" key="4">
    <source>
        <dbReference type="ARBA" id="ARBA00019335"/>
    </source>
</evidence>
<dbReference type="InterPro" id="IPR029765">
    <property type="entry name" value="Mev_diP_decarb"/>
</dbReference>
<protein>
    <recommendedName>
        <fullName evidence="4 15">Diphosphomevalonate decarboxylase</fullName>
        <ecNumber evidence="3 15">4.1.1.33</ecNumber>
    </recommendedName>
</protein>
<dbReference type="KEGG" id="goe:100899886"/>
<organism evidence="19 20">
    <name type="scientific">Galendromus occidentalis</name>
    <name type="common">western predatory mite</name>
    <dbReference type="NCBI Taxonomy" id="34638"/>
    <lineage>
        <taxon>Eukaryota</taxon>
        <taxon>Metazoa</taxon>
        <taxon>Ecdysozoa</taxon>
        <taxon>Arthropoda</taxon>
        <taxon>Chelicerata</taxon>
        <taxon>Arachnida</taxon>
        <taxon>Acari</taxon>
        <taxon>Parasitiformes</taxon>
        <taxon>Mesostigmata</taxon>
        <taxon>Gamasina</taxon>
        <taxon>Phytoseioidea</taxon>
        <taxon>Phytoseiidae</taxon>
        <taxon>Typhlodrominae</taxon>
        <taxon>Galendromus</taxon>
    </lineage>
</organism>
<evidence type="ECO:0000256" key="6">
    <source>
        <dbReference type="ARBA" id="ARBA00022741"/>
    </source>
</evidence>
<keyword evidence="11 16" id="KW-1207">Sterol metabolism</keyword>
<dbReference type="InterPro" id="IPR020568">
    <property type="entry name" value="Ribosomal_Su5_D2-typ_SF"/>
</dbReference>
<dbReference type="InterPro" id="IPR036554">
    <property type="entry name" value="GHMP_kinase_C_sf"/>
</dbReference>
<evidence type="ECO:0000256" key="5">
    <source>
        <dbReference type="ARBA" id="ARBA00022516"/>
    </source>
</evidence>
<dbReference type="RefSeq" id="XP_003743316.1">
    <property type="nucleotide sequence ID" value="XM_003743268.2"/>
</dbReference>
<dbReference type="GO" id="GO:0006695">
    <property type="term" value="P:cholesterol biosynthetic process"/>
    <property type="evidence" value="ECO:0007669"/>
    <property type="project" value="UniProtKB-KW"/>
</dbReference>
<dbReference type="InterPro" id="IPR014721">
    <property type="entry name" value="Ribsml_uS5_D2-typ_fold_subgr"/>
</dbReference>
<dbReference type="PANTHER" id="PTHR10977:SF3">
    <property type="entry name" value="DIPHOSPHOMEVALONATE DECARBOXYLASE"/>
    <property type="match status" value="1"/>
</dbReference>
<evidence type="ECO:0000256" key="16">
    <source>
        <dbReference type="RuleBase" id="RU363086"/>
    </source>
</evidence>
<comment type="catalytic activity">
    <reaction evidence="14 15 16">
        <text>(R)-5-diphosphomevalonate + ATP = isopentenyl diphosphate + ADP + phosphate + CO2</text>
        <dbReference type="Rhea" id="RHEA:23732"/>
        <dbReference type="ChEBI" id="CHEBI:16526"/>
        <dbReference type="ChEBI" id="CHEBI:30616"/>
        <dbReference type="ChEBI" id="CHEBI:43474"/>
        <dbReference type="ChEBI" id="CHEBI:57557"/>
        <dbReference type="ChEBI" id="CHEBI:128769"/>
        <dbReference type="ChEBI" id="CHEBI:456216"/>
        <dbReference type="EC" id="4.1.1.33"/>
    </reaction>
</comment>
<name>A0AAJ6QTB8_9ACAR</name>
<evidence type="ECO:0000256" key="15">
    <source>
        <dbReference type="PIRNR" id="PIRNR015950"/>
    </source>
</evidence>